<proteinExistence type="predicted"/>
<reference evidence="2" key="1">
    <citation type="journal article" date="2012" name="G3 (Bethesda)">
        <title>Pichia sorbitophila, an interspecies yeast hybrid reveals early steps of genome resolution following polyploidization.</title>
        <authorList>
            <person name="Leh Louis V."/>
            <person name="Despons L."/>
            <person name="Friedrich A."/>
            <person name="Martin T."/>
            <person name="Durrens P."/>
            <person name="Casaregola S."/>
            <person name="Neuveglise C."/>
            <person name="Fairhead C."/>
            <person name="Marck C."/>
            <person name="Cruz J.A."/>
            <person name="Straub M.L."/>
            <person name="Kugler V."/>
            <person name="Sacerdot C."/>
            <person name="Uzunov Z."/>
            <person name="Thierry A."/>
            <person name="Weiss S."/>
            <person name="Bleykasten C."/>
            <person name="De Montigny J."/>
            <person name="Jacques N."/>
            <person name="Jung P."/>
            <person name="Lemaire M."/>
            <person name="Mallet S."/>
            <person name="Morel G."/>
            <person name="Richard G.F."/>
            <person name="Sarkar A."/>
            <person name="Savel G."/>
            <person name="Schacherer J."/>
            <person name="Seret M.L."/>
            <person name="Talla E."/>
            <person name="Samson G."/>
            <person name="Jubin C."/>
            <person name="Poulain J."/>
            <person name="Vacherie B."/>
            <person name="Barbe V."/>
            <person name="Pelletier E."/>
            <person name="Sherman D.J."/>
            <person name="Westhof E."/>
            <person name="Weissenbach J."/>
            <person name="Baret P.V."/>
            <person name="Wincker P."/>
            <person name="Gaillardin C."/>
            <person name="Dujon B."/>
            <person name="Souciet J.L."/>
        </authorList>
    </citation>
    <scope>NUCLEOTIDE SEQUENCE [LARGE SCALE GENOMIC DNA]</scope>
    <source>
        <strain evidence="2">CBS 270.75 / DBVPG 7215 / KCTC 17166 / NRRL Y-17582</strain>
    </source>
</reference>
<dbReference type="Proteomes" id="UP000006790">
    <property type="component" value="Chromosome 1"/>
</dbReference>
<evidence type="ECO:0000313" key="2">
    <source>
        <dbReference type="Proteomes" id="UP000006790"/>
    </source>
</evidence>
<dbReference type="InParanoid" id="G8JNE2"/>
<dbReference type="KEGG" id="erc:Ecym_1373"/>
<evidence type="ECO:0000313" key="1">
    <source>
        <dbReference type="EMBL" id="AET37606.1"/>
    </source>
</evidence>
<dbReference type="eggNOG" id="ENOG502QSHN">
    <property type="taxonomic scope" value="Eukaryota"/>
</dbReference>
<sequence length="1056" mass="121259">MAIQLQISEVRRPKKFVGCFNWAQEGTIIVEWDRITVYKFLECDESKREVLYTSGILNCWFYLEPISHRYYLLLLGQDGILQVVDDSLECVDAFRIHSPFKRVLCYFDEVKNGLFLVWDLHTIYRFSIDGVKRKFFERMKKIYTLVDEIVQIEGYWNEQDDVGQYFTIDVLSKVKVGSDFYYQRLQEPLESLETYWVGVDEREEVGSFSHQPCMVRAQHVGTFLITPSNSYFYACPSLSSHLLDQRQTTKSVEMGPFPTNVDPNLRIVDAHCLIDGKILKIYGAVNTGTVFELKCKIIYDSGKRSVSRTFLSDGDIMMDVCDQLEYFKHIYGTWYTFYSKMAGLFFQNILENEKVLIHDKIQQHSIFHSYIIGNSYSGLKSILICGGSSKNNGFLEIHRTEFSEDIICENVFESKYALDFWPTSHGIYWIDQDNQLFCDKNYVMEASSVLHVTKEAKIIEKGTNIICVCSLDETNYVSLASRGYVSWSDTGVPCHIPNPPGHLIEPIITHEGSITGISTNHDIYLITNRKNVRKYKIENLDLPFSFILKRFRNETFQILCDVLGWVQISIVPDKILAHFQAHTRGLRICDIPNSNRLLLYQDNIVILLSVSDLVAGYIKFPYNPRVIKHEHQDWFLVSCASGGFYRVQCPGICSWNLKSTKNTISSPFLITKFVALEHNPTFVIGIGITECFDKVRSRLELQSQVFVFNTFVDKFVSSYQFPKENSNLIATDIISTRVQMAPVIDNISDGISYAKRLTFAKCVLVSVNYEIAEEEGDNIFLFSVDDSNGLLELHMKFNTEFSVSHLLPYHSGIFFAVGEYLQAFELNFSIKDNRFNVLEVSNRVELGGVPRNSFILESHLENKYNGKKRKSGRTIESVIIQSAFKGFNQFELLQQPSKKHASDICNVHRLILKHTNIRDMDLLFENMYELNAIVASAILKNPKNLNPLLLVSDPENLVTAIYKDNYETRASQIEFFNRVTKIVPLDYLSTDFRKINDLLKYKILPLCFINTVGGGCYLLSESSKPHLNVTDNCIHGIVLDHDGDLNIEIGSNILDI</sequence>
<dbReference type="AlphaFoldDB" id="G8JNE2"/>
<dbReference type="EMBL" id="CP002497">
    <property type="protein sequence ID" value="AET37606.1"/>
    <property type="molecule type" value="Genomic_DNA"/>
</dbReference>
<organism evidence="1 2">
    <name type="scientific">Eremothecium cymbalariae (strain CBS 270.75 / DBVPG 7215 / KCTC 17166 / NRRL Y-17582)</name>
    <name type="common">Yeast</name>
    <dbReference type="NCBI Taxonomy" id="931890"/>
    <lineage>
        <taxon>Eukaryota</taxon>
        <taxon>Fungi</taxon>
        <taxon>Dikarya</taxon>
        <taxon>Ascomycota</taxon>
        <taxon>Saccharomycotina</taxon>
        <taxon>Saccharomycetes</taxon>
        <taxon>Saccharomycetales</taxon>
        <taxon>Saccharomycetaceae</taxon>
        <taxon>Eremothecium</taxon>
    </lineage>
</organism>
<dbReference type="FunCoup" id="G8JNE2">
    <property type="interactions" value="12"/>
</dbReference>
<dbReference type="OMA" id="RIRIAMT"/>
<dbReference type="RefSeq" id="XP_003644423.1">
    <property type="nucleotide sequence ID" value="XM_003644375.1"/>
</dbReference>
<gene>
    <name evidence="1" type="ordered locus">Ecym_1373</name>
</gene>
<keyword evidence="2" id="KW-1185">Reference proteome</keyword>
<dbReference type="HOGENOM" id="CLU_280929_0_0_1"/>
<protein>
    <recommendedName>
        <fullName evidence="3">Cleavage/polyadenylation specificity factor A subunit N-terminal domain-containing protein</fullName>
    </recommendedName>
</protein>
<dbReference type="GeneID" id="11471745"/>
<accession>G8JNE2</accession>
<name>G8JNE2_ERECY</name>
<evidence type="ECO:0008006" key="3">
    <source>
        <dbReference type="Google" id="ProtNLM"/>
    </source>
</evidence>
<dbReference type="OrthoDB" id="4063069at2759"/>